<keyword evidence="2" id="KW-1185">Reference proteome</keyword>
<proteinExistence type="predicted"/>
<dbReference type="EMBL" id="MU151149">
    <property type="protein sequence ID" value="KAF9448803.1"/>
    <property type="molecule type" value="Genomic_DNA"/>
</dbReference>
<evidence type="ECO:0000313" key="1">
    <source>
        <dbReference type="EMBL" id="KAF9448803.1"/>
    </source>
</evidence>
<sequence>MSSAVSTTSTAAKRISLIEELEYDLQYATTKRQQPTHFQAKLCKRGLRLEWRKGERLTLLIESTMVERPANANTQKIGHVLANIRQPGEAWTSAPNTTTATDVSMPLPPIPSKVIVFRTQDVGYKVPSYRPPISGPRRDCYADRGCTPQTWGSAHTPPVSNTSGR</sequence>
<evidence type="ECO:0000313" key="2">
    <source>
        <dbReference type="Proteomes" id="UP000807342"/>
    </source>
</evidence>
<name>A0A9P5XCE8_9AGAR</name>
<reference evidence="1" key="1">
    <citation type="submission" date="2020-11" db="EMBL/GenBank/DDBJ databases">
        <authorList>
            <consortium name="DOE Joint Genome Institute"/>
            <person name="Ahrendt S."/>
            <person name="Riley R."/>
            <person name="Andreopoulos W."/>
            <person name="Labutti K."/>
            <person name="Pangilinan J."/>
            <person name="Ruiz-Duenas F.J."/>
            <person name="Barrasa J.M."/>
            <person name="Sanchez-Garcia M."/>
            <person name="Camarero S."/>
            <person name="Miyauchi S."/>
            <person name="Serrano A."/>
            <person name="Linde D."/>
            <person name="Babiker R."/>
            <person name="Drula E."/>
            <person name="Ayuso-Fernandez I."/>
            <person name="Pacheco R."/>
            <person name="Padilla G."/>
            <person name="Ferreira P."/>
            <person name="Barriuso J."/>
            <person name="Kellner H."/>
            <person name="Castanera R."/>
            <person name="Alfaro M."/>
            <person name="Ramirez L."/>
            <person name="Pisabarro A.G."/>
            <person name="Kuo A."/>
            <person name="Tritt A."/>
            <person name="Lipzen A."/>
            <person name="He G."/>
            <person name="Yan M."/>
            <person name="Ng V."/>
            <person name="Cullen D."/>
            <person name="Martin F."/>
            <person name="Rosso M.-N."/>
            <person name="Henrissat B."/>
            <person name="Hibbett D."/>
            <person name="Martinez A.T."/>
            <person name="Grigoriev I.V."/>
        </authorList>
    </citation>
    <scope>NUCLEOTIDE SEQUENCE</scope>
    <source>
        <strain evidence="1">MF-IS2</strain>
    </source>
</reference>
<organism evidence="1 2">
    <name type="scientific">Macrolepiota fuliginosa MF-IS2</name>
    <dbReference type="NCBI Taxonomy" id="1400762"/>
    <lineage>
        <taxon>Eukaryota</taxon>
        <taxon>Fungi</taxon>
        <taxon>Dikarya</taxon>
        <taxon>Basidiomycota</taxon>
        <taxon>Agaricomycotina</taxon>
        <taxon>Agaricomycetes</taxon>
        <taxon>Agaricomycetidae</taxon>
        <taxon>Agaricales</taxon>
        <taxon>Agaricineae</taxon>
        <taxon>Agaricaceae</taxon>
        <taxon>Macrolepiota</taxon>
    </lineage>
</organism>
<gene>
    <name evidence="1" type="ORF">P691DRAFT_759584</name>
</gene>
<dbReference type="AlphaFoldDB" id="A0A9P5XCE8"/>
<dbReference type="Proteomes" id="UP000807342">
    <property type="component" value="Unassembled WGS sequence"/>
</dbReference>
<accession>A0A9P5XCE8</accession>
<comment type="caution">
    <text evidence="1">The sequence shown here is derived from an EMBL/GenBank/DDBJ whole genome shotgun (WGS) entry which is preliminary data.</text>
</comment>
<protein>
    <submittedName>
        <fullName evidence="1">Uncharacterized protein</fullName>
    </submittedName>
</protein>